<evidence type="ECO:0000256" key="2">
    <source>
        <dbReference type="SAM" id="SignalP"/>
    </source>
</evidence>
<reference evidence="3 4" key="1">
    <citation type="submission" date="2020-08" db="EMBL/GenBank/DDBJ databases">
        <title>Sequencing the genomes of 1000 actinobacteria strains.</title>
        <authorList>
            <person name="Klenk H.-P."/>
        </authorList>
    </citation>
    <scope>NUCLEOTIDE SEQUENCE [LARGE SCALE GENOMIC DNA]</scope>
    <source>
        <strain evidence="3 4">DSM 17294</strain>
    </source>
</reference>
<dbReference type="AlphaFoldDB" id="A0A841DL87"/>
<feature type="chain" id="PRO_5032954576" evidence="2">
    <location>
        <begin position="27"/>
        <end position="302"/>
    </location>
</feature>
<dbReference type="Proteomes" id="UP000558997">
    <property type="component" value="Unassembled WGS sequence"/>
</dbReference>
<dbReference type="PROSITE" id="PS51257">
    <property type="entry name" value="PROKAR_LIPOPROTEIN"/>
    <property type="match status" value="1"/>
</dbReference>
<protein>
    <submittedName>
        <fullName evidence="3">Uncharacterized protein</fullName>
    </submittedName>
</protein>
<feature type="signal peptide" evidence="2">
    <location>
        <begin position="1"/>
        <end position="26"/>
    </location>
</feature>
<dbReference type="EMBL" id="JACHNF010000001">
    <property type="protein sequence ID" value="MBB5977536.1"/>
    <property type="molecule type" value="Genomic_DNA"/>
</dbReference>
<organism evidence="3 4">
    <name type="scientific">Kribbella solani</name>
    <dbReference type="NCBI Taxonomy" id="236067"/>
    <lineage>
        <taxon>Bacteria</taxon>
        <taxon>Bacillati</taxon>
        <taxon>Actinomycetota</taxon>
        <taxon>Actinomycetes</taxon>
        <taxon>Propionibacteriales</taxon>
        <taxon>Kribbellaceae</taxon>
        <taxon>Kribbella</taxon>
    </lineage>
</organism>
<evidence type="ECO:0000313" key="3">
    <source>
        <dbReference type="EMBL" id="MBB5977536.1"/>
    </source>
</evidence>
<gene>
    <name evidence="3" type="ORF">HDA44_000877</name>
</gene>
<sequence length="302" mass="30748">MAVRGRAVVLRAVVVCAALVVGGCSAAEGSSVPSGDPSIAVPTSDPSIVVPSGGPSVVVPPSAASPTGAEPAKDCKQSTVPLPAESETDGVELTVSTDPSRTSLLLKNTGSLTVIVVPDADFTSRLVAAPYANPKDQASRAALIAVNNSGGAAAVRAVPAYVPPAQVITLPPLWAICALTDDAKMTASVRYFQDRPSSAEYFVAKALADLLLVNHSSDRTRPALIRCAKSTLSVLKTHPGMSDIELYVEILGPRAACQAAYKALLGGSQAAAEQLGNSVLGRLAGAPRLLANSRIFSTAAQS</sequence>
<keyword evidence="4" id="KW-1185">Reference proteome</keyword>
<feature type="region of interest" description="Disordered" evidence="1">
    <location>
        <begin position="51"/>
        <end position="95"/>
    </location>
</feature>
<accession>A0A841DL87</accession>
<evidence type="ECO:0000313" key="4">
    <source>
        <dbReference type="Proteomes" id="UP000558997"/>
    </source>
</evidence>
<dbReference type="RefSeq" id="WP_184831538.1">
    <property type="nucleotide sequence ID" value="NZ_BAAAVN010000010.1"/>
</dbReference>
<comment type="caution">
    <text evidence="3">The sequence shown here is derived from an EMBL/GenBank/DDBJ whole genome shotgun (WGS) entry which is preliminary data.</text>
</comment>
<proteinExistence type="predicted"/>
<keyword evidence="2" id="KW-0732">Signal</keyword>
<feature type="compositionally biased region" description="Low complexity" evidence="1">
    <location>
        <begin position="51"/>
        <end position="66"/>
    </location>
</feature>
<name>A0A841DL87_9ACTN</name>
<evidence type="ECO:0000256" key="1">
    <source>
        <dbReference type="SAM" id="MobiDB-lite"/>
    </source>
</evidence>